<feature type="region of interest" description="Disordered" evidence="1">
    <location>
        <begin position="24"/>
        <end position="100"/>
    </location>
</feature>
<dbReference type="HOGENOM" id="CLU_1200446_0_0_1"/>
<evidence type="ECO:0000313" key="3">
    <source>
        <dbReference type="Proteomes" id="UP000008065"/>
    </source>
</evidence>
<organism evidence="2 3">
    <name type="scientific">Neurospora tetrasperma (strain FGSC 2508 / ATCC MYA-4615 / P0657)</name>
    <dbReference type="NCBI Taxonomy" id="510951"/>
    <lineage>
        <taxon>Eukaryota</taxon>
        <taxon>Fungi</taxon>
        <taxon>Dikarya</taxon>
        <taxon>Ascomycota</taxon>
        <taxon>Pezizomycotina</taxon>
        <taxon>Sordariomycetes</taxon>
        <taxon>Sordariomycetidae</taxon>
        <taxon>Sordariales</taxon>
        <taxon>Sordariaceae</taxon>
        <taxon>Neurospora</taxon>
    </lineage>
</organism>
<dbReference type="VEuPathDB" id="FungiDB:NEUTE1DRAFT_46340"/>
<name>F8MT57_NEUT8</name>
<dbReference type="Proteomes" id="UP000008065">
    <property type="component" value="Unassembled WGS sequence"/>
</dbReference>
<proteinExistence type="predicted"/>
<reference evidence="3" key="1">
    <citation type="journal article" date="2011" name="Genetics">
        <title>Massive changes in genome architecture accompany the transition to self-fertility in the filamentous fungus Neurospora tetrasperma.</title>
        <authorList>
            <person name="Ellison C.E."/>
            <person name="Stajich J.E."/>
            <person name="Jacobson D.J."/>
            <person name="Natvig D.O."/>
            <person name="Lapidus A."/>
            <person name="Foster B."/>
            <person name="Aerts A."/>
            <person name="Riley R."/>
            <person name="Lindquist E.A."/>
            <person name="Grigoriev I.V."/>
            <person name="Taylor J.W."/>
        </authorList>
    </citation>
    <scope>NUCLEOTIDE SEQUENCE [LARGE SCALE GENOMIC DNA]</scope>
    <source>
        <strain evidence="3">FGSC 2508 / P0657</strain>
    </source>
</reference>
<gene>
    <name evidence="2" type="ORF">NEUTE1DRAFT_46340</name>
</gene>
<dbReference type="RefSeq" id="XP_009852723.1">
    <property type="nucleotide sequence ID" value="XM_009854421.1"/>
</dbReference>
<dbReference type="GeneID" id="20828033"/>
<sequence>MDNTNDKQPDSPSSIPLLAVVTGSEAIPQPNVPQEGRMTRGMKAAGRTIPPVATPMKRKARAPKPIIIKKKEPNVLDDTSSQGTANLKKTKAPSLDPTDPWACGPDGVPVIDRIVCHLTRGYARTPREDELSEAAHKFKWRAIKRHSLRDLKTITITKKHQARKKLAENPGDKLQQIKLDLLKVITAHITSEYSDAMYAKWREGREKVKMN</sequence>
<dbReference type="OrthoDB" id="4587937at2759"/>
<dbReference type="AlphaFoldDB" id="F8MT57"/>
<protein>
    <submittedName>
        <fullName evidence="2">Uncharacterized protein</fullName>
    </submittedName>
</protein>
<keyword evidence="3" id="KW-1185">Reference proteome</keyword>
<accession>F8MT57</accession>
<dbReference type="KEGG" id="nte:NEUTE1DRAFT46340"/>
<evidence type="ECO:0000313" key="2">
    <source>
        <dbReference type="EMBL" id="EGO55189.1"/>
    </source>
</evidence>
<dbReference type="EMBL" id="GL891306">
    <property type="protein sequence ID" value="EGO55189.1"/>
    <property type="molecule type" value="Genomic_DNA"/>
</dbReference>
<evidence type="ECO:0000256" key="1">
    <source>
        <dbReference type="SAM" id="MobiDB-lite"/>
    </source>
</evidence>
<feature type="compositionally biased region" description="Polar residues" evidence="1">
    <location>
        <begin position="77"/>
        <end position="87"/>
    </location>
</feature>